<dbReference type="EMBL" id="JBEPTF010000001">
    <property type="protein sequence ID" value="MET4683318.1"/>
    <property type="molecule type" value="Genomic_DNA"/>
</dbReference>
<keyword evidence="1" id="KW-1015">Disulfide bond</keyword>
<dbReference type="Pfam" id="PF00089">
    <property type="entry name" value="Trypsin"/>
    <property type="match status" value="1"/>
</dbReference>
<feature type="domain" description="Peptidase S1" evidence="3">
    <location>
        <begin position="48"/>
        <end position="286"/>
    </location>
</feature>
<dbReference type="InterPro" id="IPR043504">
    <property type="entry name" value="Peptidase_S1_PA_chymotrypsin"/>
</dbReference>
<proteinExistence type="predicted"/>
<dbReference type="PANTHER" id="PTHR24250">
    <property type="entry name" value="CHYMOTRYPSIN-RELATED"/>
    <property type="match status" value="1"/>
</dbReference>
<evidence type="ECO:0000256" key="1">
    <source>
        <dbReference type="ARBA" id="ARBA00023157"/>
    </source>
</evidence>
<comment type="caution">
    <text evidence="4">The sequence shown here is derived from an EMBL/GenBank/DDBJ whole genome shotgun (WGS) entry which is preliminary data.</text>
</comment>
<name>A0ABV2R9Q6_9CAUL</name>
<dbReference type="InterPro" id="IPR001314">
    <property type="entry name" value="Peptidase_S1A"/>
</dbReference>
<evidence type="ECO:0000259" key="3">
    <source>
        <dbReference type="PROSITE" id="PS50240"/>
    </source>
</evidence>
<feature type="transmembrane region" description="Helical" evidence="2">
    <location>
        <begin position="20"/>
        <end position="44"/>
    </location>
</feature>
<dbReference type="PRINTS" id="PR00722">
    <property type="entry name" value="CHYMOTRYPSIN"/>
</dbReference>
<reference evidence="4 5" key="1">
    <citation type="submission" date="2024-06" db="EMBL/GenBank/DDBJ databases">
        <title>Sorghum-associated microbial communities from plants grown in Nebraska, USA.</title>
        <authorList>
            <person name="Schachtman D."/>
        </authorList>
    </citation>
    <scope>NUCLEOTIDE SEQUENCE [LARGE SCALE GENOMIC DNA]</scope>
    <source>
        <strain evidence="4 5">2814</strain>
    </source>
</reference>
<dbReference type="RefSeq" id="WP_354088241.1">
    <property type="nucleotide sequence ID" value="NZ_JBEPTF010000001.1"/>
</dbReference>
<keyword evidence="5" id="KW-1185">Reference proteome</keyword>
<keyword evidence="2" id="KW-1133">Transmembrane helix</keyword>
<accession>A0ABV2R9Q6</accession>
<keyword evidence="2" id="KW-0472">Membrane</keyword>
<keyword evidence="2" id="KW-0812">Transmembrane</keyword>
<dbReference type="Gene3D" id="2.40.10.10">
    <property type="entry name" value="Trypsin-like serine proteases"/>
    <property type="match status" value="1"/>
</dbReference>
<evidence type="ECO:0000313" key="5">
    <source>
        <dbReference type="Proteomes" id="UP001549313"/>
    </source>
</evidence>
<gene>
    <name evidence="4" type="ORF">ABIE19_001227</name>
</gene>
<dbReference type="InterPro" id="IPR009003">
    <property type="entry name" value="Peptidase_S1_PA"/>
</dbReference>
<dbReference type="PROSITE" id="PS50240">
    <property type="entry name" value="TRYPSIN_DOM"/>
    <property type="match status" value="1"/>
</dbReference>
<dbReference type="SMART" id="SM00020">
    <property type="entry name" value="Tryp_SPc"/>
    <property type="match status" value="1"/>
</dbReference>
<dbReference type="SUPFAM" id="SSF50494">
    <property type="entry name" value="Trypsin-like serine proteases"/>
    <property type="match status" value="1"/>
</dbReference>
<dbReference type="InterPro" id="IPR001254">
    <property type="entry name" value="Trypsin_dom"/>
</dbReference>
<sequence length="291" mass="31092">MQREAGLRGSGSGGRSTTILGAVGGAVGLILALIGATPAGAIVIRHDVADGRYRVADSYLPALVDLPVEGHGVLIADQWVVTAAHALTWRHEKLSSVVINGRSHAVADVILHPGARDPDAFLLRGDAAPLMAFQLQRADIALIRLAEPVRDVKPVRLYRGQGERGEIVEIIGRGASGAGVAGQPGDAPHRGPLRRAQNRIASADGAWLTYVFDQGRGALPLEGMLGNGDSGGPVLIRQGREWRLAGLASWQWWDGDLADFQGGVYGRTSYQVRISHFADWIDTTMRRQQSE</sequence>
<evidence type="ECO:0000256" key="2">
    <source>
        <dbReference type="SAM" id="Phobius"/>
    </source>
</evidence>
<evidence type="ECO:0000313" key="4">
    <source>
        <dbReference type="EMBL" id="MET4683318.1"/>
    </source>
</evidence>
<organism evidence="4 5">
    <name type="scientific">Brevundimonas faecalis</name>
    <dbReference type="NCBI Taxonomy" id="947378"/>
    <lineage>
        <taxon>Bacteria</taxon>
        <taxon>Pseudomonadati</taxon>
        <taxon>Pseudomonadota</taxon>
        <taxon>Alphaproteobacteria</taxon>
        <taxon>Caulobacterales</taxon>
        <taxon>Caulobacteraceae</taxon>
        <taxon>Brevundimonas</taxon>
    </lineage>
</organism>
<protein>
    <recommendedName>
        <fullName evidence="3">Peptidase S1 domain-containing protein</fullName>
    </recommendedName>
</protein>
<dbReference type="Proteomes" id="UP001549313">
    <property type="component" value="Unassembled WGS sequence"/>
</dbReference>
<dbReference type="PANTHER" id="PTHR24250:SF50">
    <property type="entry name" value="PEPTIDASE S1 DOMAIN-CONTAINING PROTEIN"/>
    <property type="match status" value="1"/>
</dbReference>